<dbReference type="OrthoDB" id="2160638at2759"/>
<name>A0A9P0IZI3_APHGO</name>
<organism evidence="5 6">
    <name type="scientific">Aphis gossypii</name>
    <name type="common">Cotton aphid</name>
    <dbReference type="NCBI Taxonomy" id="80765"/>
    <lineage>
        <taxon>Eukaryota</taxon>
        <taxon>Metazoa</taxon>
        <taxon>Ecdysozoa</taxon>
        <taxon>Arthropoda</taxon>
        <taxon>Hexapoda</taxon>
        <taxon>Insecta</taxon>
        <taxon>Pterygota</taxon>
        <taxon>Neoptera</taxon>
        <taxon>Paraneoptera</taxon>
        <taxon>Hemiptera</taxon>
        <taxon>Sternorrhyncha</taxon>
        <taxon>Aphidomorpha</taxon>
        <taxon>Aphidoidea</taxon>
        <taxon>Aphididae</taxon>
        <taxon>Aphidini</taxon>
        <taxon>Aphis</taxon>
        <taxon>Aphis</taxon>
    </lineage>
</organism>
<keyword evidence="6" id="KW-1185">Reference proteome</keyword>
<dbReference type="AlphaFoldDB" id="A0A9P0IZI3"/>
<dbReference type="InterPro" id="IPR018993">
    <property type="entry name" value="FOP_dimerisation-dom_N"/>
</dbReference>
<feature type="region of interest" description="Disordered" evidence="3">
    <location>
        <begin position="230"/>
        <end position="297"/>
    </location>
</feature>
<keyword evidence="2" id="KW-0206">Cytoskeleton</keyword>
<reference evidence="5" key="1">
    <citation type="submission" date="2022-02" db="EMBL/GenBank/DDBJ databases">
        <authorList>
            <person name="King R."/>
        </authorList>
    </citation>
    <scope>NUCLEOTIDE SEQUENCE</scope>
</reference>
<dbReference type="PANTHER" id="PTHR15431">
    <property type="entry name" value="FGFR1 ONCOGENE PARTNER/LISH DOMAIN-CONTAINING PROTEIN"/>
    <property type="match status" value="1"/>
</dbReference>
<evidence type="ECO:0000259" key="4">
    <source>
        <dbReference type="Pfam" id="PF09398"/>
    </source>
</evidence>
<dbReference type="GO" id="GO:0005813">
    <property type="term" value="C:centrosome"/>
    <property type="evidence" value="ECO:0007669"/>
    <property type="project" value="TreeGrafter"/>
</dbReference>
<dbReference type="GO" id="GO:0034453">
    <property type="term" value="P:microtubule anchoring"/>
    <property type="evidence" value="ECO:0007669"/>
    <property type="project" value="InterPro"/>
</dbReference>
<keyword evidence="1" id="KW-0963">Cytoplasm</keyword>
<reference evidence="5" key="2">
    <citation type="submission" date="2022-10" db="EMBL/GenBank/DDBJ databases">
        <authorList>
            <consortium name="ENA_rothamsted_submissions"/>
            <consortium name="culmorum"/>
            <person name="King R."/>
        </authorList>
    </citation>
    <scope>NUCLEOTIDE SEQUENCE</scope>
</reference>
<dbReference type="Gene3D" id="1.20.960.40">
    <property type="match status" value="1"/>
</dbReference>
<protein>
    <recommendedName>
        <fullName evidence="4">FGFR1 oncogene partner (FOP) N-terminal dimerisation domain-containing protein</fullName>
    </recommendedName>
</protein>
<accession>A0A9P0IZI3</accession>
<feature type="compositionally biased region" description="Polar residues" evidence="3">
    <location>
        <begin position="266"/>
        <end position="286"/>
    </location>
</feature>
<feature type="domain" description="FGFR1 oncogene partner (FOP) N-terminal dimerisation" evidence="4">
    <location>
        <begin position="47"/>
        <end position="122"/>
    </location>
</feature>
<proteinExistence type="predicted"/>
<evidence type="ECO:0000313" key="5">
    <source>
        <dbReference type="EMBL" id="CAH1723781.1"/>
    </source>
</evidence>
<dbReference type="Proteomes" id="UP001154329">
    <property type="component" value="Chromosome 2"/>
</dbReference>
<dbReference type="PANTHER" id="PTHR15431:SF9">
    <property type="entry name" value="CENTROSOMAL PROTEIN 43"/>
    <property type="match status" value="1"/>
</dbReference>
<feature type="compositionally biased region" description="Basic and acidic residues" evidence="3">
    <location>
        <begin position="243"/>
        <end position="253"/>
    </location>
</feature>
<gene>
    <name evidence="5" type="ORF">APHIGO_LOCUS5293</name>
</gene>
<sequence length="297" mass="33182">MSTDNTNLEEMVEKTLESTGLLSKMRAELRANVFHVLEKGSSFQNKLYTDKIKDFVSSNNGSLLLSLVKDLFEYLELTFTTSVFDSETGAAHQYQYKDKDDIFEELSLSKDDKRPLLLQILETYQSQSKSTNEVIKLDTTQHNGISHEGSSLAQILKNNAEIIQPTLDDNKIISLSPIKTKLITLDADYDSPAGSLSPLNHNLSENIQLKDIESSESLNSLNIEQLSPIKRPCTIDPNENTDEDIKSDLKSNKNESSLEDIETDENLSCGNDSLPSTDLSTQNGSPENVIRTHNIHL</sequence>
<evidence type="ECO:0000256" key="3">
    <source>
        <dbReference type="SAM" id="MobiDB-lite"/>
    </source>
</evidence>
<dbReference type="Pfam" id="PF09398">
    <property type="entry name" value="FOP_dimer"/>
    <property type="match status" value="1"/>
</dbReference>
<evidence type="ECO:0000256" key="1">
    <source>
        <dbReference type="ARBA" id="ARBA00022490"/>
    </source>
</evidence>
<evidence type="ECO:0000313" key="6">
    <source>
        <dbReference type="Proteomes" id="UP001154329"/>
    </source>
</evidence>
<evidence type="ECO:0000256" key="2">
    <source>
        <dbReference type="ARBA" id="ARBA00023212"/>
    </source>
</evidence>
<dbReference type="EMBL" id="OU899035">
    <property type="protein sequence ID" value="CAH1723781.1"/>
    <property type="molecule type" value="Genomic_DNA"/>
</dbReference>